<evidence type="ECO:0000256" key="1">
    <source>
        <dbReference type="ARBA" id="ARBA00023015"/>
    </source>
</evidence>
<gene>
    <name evidence="6" type="ORF">JCM19237_6707</name>
</gene>
<dbReference type="PANTHER" id="PTHR30055">
    <property type="entry name" value="HTH-TYPE TRANSCRIPTIONAL REGULATOR RUTR"/>
    <property type="match status" value="1"/>
</dbReference>
<dbReference type="GO" id="GO:0000976">
    <property type="term" value="F:transcription cis-regulatory region binding"/>
    <property type="evidence" value="ECO:0007669"/>
    <property type="project" value="TreeGrafter"/>
</dbReference>
<protein>
    <submittedName>
        <fullName evidence="6">Transcriptional regulator TetR family</fullName>
    </submittedName>
</protein>
<evidence type="ECO:0000256" key="2">
    <source>
        <dbReference type="ARBA" id="ARBA00023125"/>
    </source>
</evidence>
<proteinExistence type="predicted"/>
<organism evidence="6 7">
    <name type="scientific">Photobacterium aphoticum</name>
    <dbReference type="NCBI Taxonomy" id="754436"/>
    <lineage>
        <taxon>Bacteria</taxon>
        <taxon>Pseudomonadati</taxon>
        <taxon>Pseudomonadota</taxon>
        <taxon>Gammaproteobacteria</taxon>
        <taxon>Vibrionales</taxon>
        <taxon>Vibrionaceae</taxon>
        <taxon>Photobacterium</taxon>
    </lineage>
</organism>
<sequence>MPKIVDHSAYRQALALKAVDIFTEHGFNGLGMRGIADALGISKSALYHYFSSKEELFKASTEMFLAPSTLYGLAEGEAVPQEKKHMLTLLIAALDTRFRGELTLMLEYTKHKNDQQVGDDNLLVMANQQFKHELSKVVGQQHAEQALALLFGGLTMRFLDGKQTDITQIADWILALTLMEKHKYAKKMEYTVDVSLIAAPSTSWGHVIAPNHLNMRNTRARCYENIP</sequence>
<dbReference type="Gene3D" id="1.10.357.10">
    <property type="entry name" value="Tetracycline Repressor, domain 2"/>
    <property type="match status" value="1"/>
</dbReference>
<feature type="domain" description="HTH tetR-type" evidence="5">
    <location>
        <begin position="8"/>
        <end position="68"/>
    </location>
</feature>
<keyword evidence="1" id="KW-0805">Transcription regulation</keyword>
<keyword evidence="2 4" id="KW-0238">DNA-binding</keyword>
<dbReference type="eggNOG" id="COG1309">
    <property type="taxonomic scope" value="Bacteria"/>
</dbReference>
<keyword evidence="3" id="KW-0804">Transcription</keyword>
<name>A0A090QNI6_9GAMM</name>
<dbReference type="InterPro" id="IPR050109">
    <property type="entry name" value="HTH-type_TetR-like_transc_reg"/>
</dbReference>
<evidence type="ECO:0000313" key="6">
    <source>
        <dbReference type="EMBL" id="GAL03813.1"/>
    </source>
</evidence>
<dbReference type="InterPro" id="IPR009057">
    <property type="entry name" value="Homeodomain-like_sf"/>
</dbReference>
<dbReference type="PRINTS" id="PR00455">
    <property type="entry name" value="HTHTETR"/>
</dbReference>
<feature type="DNA-binding region" description="H-T-H motif" evidence="4">
    <location>
        <begin position="31"/>
        <end position="50"/>
    </location>
</feature>
<dbReference type="AlphaFoldDB" id="A0A090QNI6"/>
<evidence type="ECO:0000256" key="4">
    <source>
        <dbReference type="PROSITE-ProRule" id="PRU00335"/>
    </source>
</evidence>
<dbReference type="EMBL" id="BBMN01000002">
    <property type="protein sequence ID" value="GAL03813.1"/>
    <property type="molecule type" value="Genomic_DNA"/>
</dbReference>
<evidence type="ECO:0000313" key="7">
    <source>
        <dbReference type="Proteomes" id="UP000029227"/>
    </source>
</evidence>
<dbReference type="GO" id="GO:0003700">
    <property type="term" value="F:DNA-binding transcription factor activity"/>
    <property type="evidence" value="ECO:0007669"/>
    <property type="project" value="TreeGrafter"/>
</dbReference>
<comment type="caution">
    <text evidence="6">The sequence shown here is derived from an EMBL/GenBank/DDBJ whole genome shotgun (WGS) entry which is preliminary data.</text>
</comment>
<dbReference type="InterPro" id="IPR001647">
    <property type="entry name" value="HTH_TetR"/>
</dbReference>
<dbReference type="STRING" id="754436.JCM19237_6707"/>
<reference evidence="6 7" key="1">
    <citation type="journal article" date="2014" name="Genome Announc.">
        <title>Draft Genome Sequences of Two Vibrionaceae Species, Vibrio ponticus C121 and Photobacterium aphoticum C119, Isolated as Coral Reef Microbiota.</title>
        <authorList>
            <person name="Al-saari N."/>
            <person name="Meirelles P.M."/>
            <person name="Mino S."/>
            <person name="Suda W."/>
            <person name="Oshima K."/>
            <person name="Hattori M."/>
            <person name="Ohkuma M."/>
            <person name="Thompson F.L."/>
            <person name="Gomez-Gil B."/>
            <person name="Sawabe T."/>
            <person name="Sawabe T."/>
        </authorList>
    </citation>
    <scope>NUCLEOTIDE SEQUENCE [LARGE SCALE GENOMIC DNA]</scope>
    <source>
        <strain evidence="6 7">JCM 19237</strain>
    </source>
</reference>
<dbReference type="SUPFAM" id="SSF46689">
    <property type="entry name" value="Homeodomain-like"/>
    <property type="match status" value="1"/>
</dbReference>
<evidence type="ECO:0000256" key="3">
    <source>
        <dbReference type="ARBA" id="ARBA00023163"/>
    </source>
</evidence>
<dbReference type="Proteomes" id="UP000029227">
    <property type="component" value="Unassembled WGS sequence"/>
</dbReference>
<dbReference type="Pfam" id="PF00440">
    <property type="entry name" value="TetR_N"/>
    <property type="match status" value="1"/>
</dbReference>
<dbReference type="PANTHER" id="PTHR30055:SF234">
    <property type="entry name" value="HTH-TYPE TRANSCRIPTIONAL REGULATOR BETI"/>
    <property type="match status" value="1"/>
</dbReference>
<dbReference type="PROSITE" id="PS50977">
    <property type="entry name" value="HTH_TETR_2"/>
    <property type="match status" value="1"/>
</dbReference>
<evidence type="ECO:0000259" key="5">
    <source>
        <dbReference type="PROSITE" id="PS50977"/>
    </source>
</evidence>
<accession>A0A090QNI6</accession>